<sequence length="139" mass="15666">MVFTIVEEMKAAKCLAATFFFSQNHAQSAIAAGLIIPAITYQLALAFPRIREEIVMVVESDEMLPLPGKSWHDQLQELVIKPLHTLKSDNRCLTHVLWPNIHLIFASRSAHDIRISMQAVVHEIPPTTNDQNTIQDVID</sequence>
<name>A0A9P7A163_9AGAM</name>
<evidence type="ECO:0000313" key="1">
    <source>
        <dbReference type="EMBL" id="KAG1780487.1"/>
    </source>
</evidence>
<protein>
    <submittedName>
        <fullName evidence="1">Uncharacterized protein</fullName>
    </submittedName>
</protein>
<keyword evidence="2" id="KW-1185">Reference proteome</keyword>
<dbReference type="OrthoDB" id="3027122at2759"/>
<accession>A0A9P7A163</accession>
<reference evidence="1" key="1">
    <citation type="journal article" date="2020" name="New Phytol.">
        <title>Comparative genomics reveals dynamic genome evolution in host specialist ectomycorrhizal fungi.</title>
        <authorList>
            <person name="Lofgren L.A."/>
            <person name="Nguyen N.H."/>
            <person name="Vilgalys R."/>
            <person name="Ruytinx J."/>
            <person name="Liao H.L."/>
            <person name="Branco S."/>
            <person name="Kuo A."/>
            <person name="LaButti K."/>
            <person name="Lipzen A."/>
            <person name="Andreopoulos W."/>
            <person name="Pangilinan J."/>
            <person name="Riley R."/>
            <person name="Hundley H."/>
            <person name="Na H."/>
            <person name="Barry K."/>
            <person name="Grigoriev I.V."/>
            <person name="Stajich J.E."/>
            <person name="Kennedy P.G."/>
        </authorList>
    </citation>
    <scope>NUCLEOTIDE SEQUENCE</scope>
    <source>
        <strain evidence="1">DOB743</strain>
    </source>
</reference>
<comment type="caution">
    <text evidence="1">The sequence shown here is derived from an EMBL/GenBank/DDBJ whole genome shotgun (WGS) entry which is preliminary data.</text>
</comment>
<gene>
    <name evidence="1" type="ORF">EV702DRAFT_1193962</name>
</gene>
<dbReference type="Proteomes" id="UP000714275">
    <property type="component" value="Unassembled WGS sequence"/>
</dbReference>
<organism evidence="1 2">
    <name type="scientific">Suillus placidus</name>
    <dbReference type="NCBI Taxonomy" id="48579"/>
    <lineage>
        <taxon>Eukaryota</taxon>
        <taxon>Fungi</taxon>
        <taxon>Dikarya</taxon>
        <taxon>Basidiomycota</taxon>
        <taxon>Agaricomycotina</taxon>
        <taxon>Agaricomycetes</taxon>
        <taxon>Agaricomycetidae</taxon>
        <taxon>Boletales</taxon>
        <taxon>Suillineae</taxon>
        <taxon>Suillaceae</taxon>
        <taxon>Suillus</taxon>
    </lineage>
</organism>
<dbReference type="AlphaFoldDB" id="A0A9P7A163"/>
<proteinExistence type="predicted"/>
<evidence type="ECO:0000313" key="2">
    <source>
        <dbReference type="Proteomes" id="UP000714275"/>
    </source>
</evidence>
<dbReference type="EMBL" id="JABBWD010000008">
    <property type="protein sequence ID" value="KAG1780487.1"/>
    <property type="molecule type" value="Genomic_DNA"/>
</dbReference>